<dbReference type="Proteomes" id="UP000789390">
    <property type="component" value="Unassembled WGS sequence"/>
</dbReference>
<comment type="caution">
    <text evidence="8">The sequence shown here is derived from an EMBL/GenBank/DDBJ whole genome shotgun (WGS) entry which is preliminary data.</text>
</comment>
<evidence type="ECO:0000256" key="5">
    <source>
        <dbReference type="ARBA" id="ARBA00023136"/>
    </source>
</evidence>
<dbReference type="GO" id="GO:0005783">
    <property type="term" value="C:endoplasmic reticulum"/>
    <property type="evidence" value="ECO:0007669"/>
    <property type="project" value="TreeGrafter"/>
</dbReference>
<evidence type="ECO:0000313" key="8">
    <source>
        <dbReference type="EMBL" id="CAH0110324.1"/>
    </source>
</evidence>
<evidence type="ECO:0000256" key="7">
    <source>
        <dbReference type="SAM" id="Phobius"/>
    </source>
</evidence>
<feature type="transmembrane region" description="Helical" evidence="7">
    <location>
        <begin position="321"/>
        <end position="343"/>
    </location>
</feature>
<dbReference type="Pfam" id="PF03381">
    <property type="entry name" value="CDC50"/>
    <property type="match status" value="1"/>
</dbReference>
<proteinExistence type="inferred from homology"/>
<dbReference type="PANTHER" id="PTHR10926:SF0">
    <property type="entry name" value="CDC50, ISOFORM A"/>
    <property type="match status" value="1"/>
</dbReference>
<evidence type="ECO:0000256" key="3">
    <source>
        <dbReference type="ARBA" id="ARBA00022692"/>
    </source>
</evidence>
<evidence type="ECO:0000256" key="4">
    <source>
        <dbReference type="ARBA" id="ARBA00022989"/>
    </source>
</evidence>
<keyword evidence="4 7" id="KW-1133">Transmembrane helix</keyword>
<organism evidence="8 9">
    <name type="scientific">Daphnia galeata</name>
    <dbReference type="NCBI Taxonomy" id="27404"/>
    <lineage>
        <taxon>Eukaryota</taxon>
        <taxon>Metazoa</taxon>
        <taxon>Ecdysozoa</taxon>
        <taxon>Arthropoda</taxon>
        <taxon>Crustacea</taxon>
        <taxon>Branchiopoda</taxon>
        <taxon>Diplostraca</taxon>
        <taxon>Cladocera</taxon>
        <taxon>Anomopoda</taxon>
        <taxon>Daphniidae</taxon>
        <taxon>Daphnia</taxon>
    </lineage>
</organism>
<dbReference type="EMBL" id="CAKKLH010000302">
    <property type="protein sequence ID" value="CAH0110324.1"/>
    <property type="molecule type" value="Genomic_DNA"/>
</dbReference>
<dbReference type="OrthoDB" id="340608at2759"/>
<dbReference type="AlphaFoldDB" id="A0A8J2S3A4"/>
<keyword evidence="9" id="KW-1185">Reference proteome</keyword>
<evidence type="ECO:0000256" key="1">
    <source>
        <dbReference type="ARBA" id="ARBA00004141"/>
    </source>
</evidence>
<evidence type="ECO:0000256" key="6">
    <source>
        <dbReference type="PIRNR" id="PIRNR015840"/>
    </source>
</evidence>
<accession>A0A8J2S3A4</accession>
<feature type="transmembrane region" description="Helical" evidence="7">
    <location>
        <begin position="33"/>
        <end position="58"/>
    </location>
</feature>
<dbReference type="InterPro" id="IPR005045">
    <property type="entry name" value="CDC50/LEM3_fam"/>
</dbReference>
<sequence>MPDHSGNSQPSSVSRKPSNSAFKQQRLPAWQPILTAGTVLPTFFIIGVAFIPIGIGLLHFSNNVKEFVYDYTDCKSVENSNLSCAAILEMNITKNCSCVLPVNLTETFDGDVYIYYGLSNFYQNHRRYVKSRDDHQLLGTLGPVSNECDPFARYPDPNDPSIIKQVVPCGAIANSIFNDTLTLMREDGQLVPVLNTGIAWPSDKQMKFRNPPNSNNNLSEVYKGYVKPQNWRKNIWELDLTNPENNGLQNEDLIVWMRTAALPTFRKLYRRLNLTAEGYSSGLKAGNYILNVTYNYPVKSFAGSKRIIISTTSLLGSKNPFLGIGYIVVGCIVLLLGIVFLIIHIKYGKSNSEMTNVTPRSPYQ</sequence>
<protein>
    <recommendedName>
        <fullName evidence="10">P4-ATPase flippase complex beta subunit TMEM30A</fullName>
    </recommendedName>
</protein>
<evidence type="ECO:0008006" key="10">
    <source>
        <dbReference type="Google" id="ProtNLM"/>
    </source>
</evidence>
<dbReference type="GO" id="GO:0005886">
    <property type="term" value="C:plasma membrane"/>
    <property type="evidence" value="ECO:0007669"/>
    <property type="project" value="TreeGrafter"/>
</dbReference>
<dbReference type="PANTHER" id="PTHR10926">
    <property type="entry name" value="CELL CYCLE CONTROL PROTEIN 50"/>
    <property type="match status" value="1"/>
</dbReference>
<gene>
    <name evidence="8" type="ORF">DGAL_LOCUS13888</name>
</gene>
<reference evidence="8" key="1">
    <citation type="submission" date="2021-11" db="EMBL/GenBank/DDBJ databases">
        <authorList>
            <person name="Schell T."/>
        </authorList>
    </citation>
    <scope>NUCLEOTIDE SEQUENCE</scope>
    <source>
        <strain evidence="8">M5</strain>
    </source>
</reference>
<comment type="similarity">
    <text evidence="2 6">Belongs to the CDC50/LEM3 family.</text>
</comment>
<dbReference type="PIRSF" id="PIRSF015840">
    <property type="entry name" value="DUF284_TM_euk"/>
    <property type="match status" value="1"/>
</dbReference>
<evidence type="ECO:0000313" key="9">
    <source>
        <dbReference type="Proteomes" id="UP000789390"/>
    </source>
</evidence>
<keyword evidence="5 6" id="KW-0472">Membrane</keyword>
<keyword evidence="3 7" id="KW-0812">Transmembrane</keyword>
<dbReference type="GO" id="GO:0005794">
    <property type="term" value="C:Golgi apparatus"/>
    <property type="evidence" value="ECO:0007669"/>
    <property type="project" value="TreeGrafter"/>
</dbReference>
<comment type="subcellular location">
    <subcellularLocation>
        <location evidence="1">Membrane</location>
        <topology evidence="1">Multi-pass membrane protein</topology>
    </subcellularLocation>
</comment>
<name>A0A8J2S3A4_9CRUS</name>
<evidence type="ECO:0000256" key="2">
    <source>
        <dbReference type="ARBA" id="ARBA00009457"/>
    </source>
</evidence>